<organism evidence="1 2">
    <name type="scientific">Algivirga pacifica</name>
    <dbReference type="NCBI Taxonomy" id="1162670"/>
    <lineage>
        <taxon>Bacteria</taxon>
        <taxon>Pseudomonadati</taxon>
        <taxon>Bacteroidota</taxon>
        <taxon>Cytophagia</taxon>
        <taxon>Cytophagales</taxon>
        <taxon>Flammeovirgaceae</taxon>
        <taxon>Algivirga</taxon>
    </lineage>
</organism>
<proteinExistence type="predicted"/>
<evidence type="ECO:0000313" key="1">
    <source>
        <dbReference type="EMBL" id="GAA4835861.1"/>
    </source>
</evidence>
<comment type="caution">
    <text evidence="1">The sequence shown here is derived from an EMBL/GenBank/DDBJ whole genome shotgun (WGS) entry which is preliminary data.</text>
</comment>
<dbReference type="RefSeq" id="WP_345371645.1">
    <property type="nucleotide sequence ID" value="NZ_BAABJX010000032.1"/>
</dbReference>
<keyword evidence="2" id="KW-1185">Reference proteome</keyword>
<dbReference type="Proteomes" id="UP001500298">
    <property type="component" value="Unassembled WGS sequence"/>
</dbReference>
<evidence type="ECO:0000313" key="2">
    <source>
        <dbReference type="Proteomes" id="UP001500298"/>
    </source>
</evidence>
<accession>A0ABP9DC23</accession>
<gene>
    <name evidence="1" type="ORF">GCM10023331_21400</name>
</gene>
<protein>
    <submittedName>
        <fullName evidence="1">Uncharacterized protein</fullName>
    </submittedName>
</protein>
<name>A0ABP9DC23_9BACT</name>
<reference evidence="2" key="1">
    <citation type="journal article" date="2019" name="Int. J. Syst. Evol. Microbiol.">
        <title>The Global Catalogue of Microorganisms (GCM) 10K type strain sequencing project: providing services to taxonomists for standard genome sequencing and annotation.</title>
        <authorList>
            <consortium name="The Broad Institute Genomics Platform"/>
            <consortium name="The Broad Institute Genome Sequencing Center for Infectious Disease"/>
            <person name="Wu L."/>
            <person name="Ma J."/>
        </authorList>
    </citation>
    <scope>NUCLEOTIDE SEQUENCE [LARGE SCALE GENOMIC DNA]</scope>
    <source>
        <strain evidence="2">JCM 18326</strain>
    </source>
</reference>
<dbReference type="EMBL" id="BAABJX010000032">
    <property type="protein sequence ID" value="GAA4835861.1"/>
    <property type="molecule type" value="Genomic_DNA"/>
</dbReference>
<sequence>MPFKSISIDAYITQQKQLHPTIDTLQLKKDVETALNDFHADKKCSCGNDIWVLGSVGKERTCFSCMLGTTPTTNDLEIEGAEYKGFNCRTGRHMDDAPLEELSGYFDDDGFELNPDIAPKPTLCSGCIHDGHPFRGIVCKLFRMGQIGGEEFQCCDFQADK</sequence>